<reference evidence="15" key="2">
    <citation type="submission" date="2021-01" db="UniProtKB">
        <authorList>
            <consortium name="EnsemblMetazoa"/>
        </authorList>
    </citation>
    <scope>IDENTIFICATION</scope>
</reference>
<evidence type="ECO:0000256" key="1">
    <source>
        <dbReference type="ARBA" id="ARBA00004123"/>
    </source>
</evidence>
<keyword evidence="10 11" id="KW-0539">Nucleus</keyword>
<evidence type="ECO:0000256" key="9">
    <source>
        <dbReference type="ARBA" id="ARBA00023170"/>
    </source>
</evidence>
<comment type="subcellular location">
    <subcellularLocation>
        <location evidence="1 11">Nucleus</location>
    </subcellularLocation>
</comment>
<dbReference type="GO" id="GO:0045944">
    <property type="term" value="P:positive regulation of transcription by RNA polymerase II"/>
    <property type="evidence" value="ECO:0000318"/>
    <property type="project" value="GO_Central"/>
</dbReference>
<dbReference type="PROSITE" id="PS00031">
    <property type="entry name" value="NUCLEAR_REC_DBD_1"/>
    <property type="match status" value="1"/>
</dbReference>
<accession>A0A7M7GN36</accession>
<feature type="domain" description="Nuclear receptor" evidence="13">
    <location>
        <begin position="88"/>
        <end position="163"/>
    </location>
</feature>
<evidence type="ECO:0000256" key="8">
    <source>
        <dbReference type="ARBA" id="ARBA00023163"/>
    </source>
</evidence>
<dbReference type="PROSITE" id="PS51843">
    <property type="entry name" value="NR_LBD"/>
    <property type="match status" value="1"/>
</dbReference>
<evidence type="ECO:0000256" key="7">
    <source>
        <dbReference type="ARBA" id="ARBA00023125"/>
    </source>
</evidence>
<dbReference type="PRINTS" id="PR00546">
    <property type="entry name" value="THYROIDHORMR"/>
</dbReference>
<dbReference type="InterPro" id="IPR035500">
    <property type="entry name" value="NHR-like_dom_sf"/>
</dbReference>
<evidence type="ECO:0000256" key="10">
    <source>
        <dbReference type="ARBA" id="ARBA00023242"/>
    </source>
</evidence>
<dbReference type="Proteomes" id="UP000007110">
    <property type="component" value="Unassembled WGS sequence"/>
</dbReference>
<dbReference type="PROSITE" id="PS51030">
    <property type="entry name" value="NUCLEAR_REC_DBD_2"/>
    <property type="match status" value="1"/>
</dbReference>
<dbReference type="InterPro" id="IPR001728">
    <property type="entry name" value="ThyrH_rcpt"/>
</dbReference>
<dbReference type="InterPro" id="IPR001628">
    <property type="entry name" value="Znf_hrmn_rcpt"/>
</dbReference>
<dbReference type="InterPro" id="IPR013088">
    <property type="entry name" value="Znf_NHR/GATA"/>
</dbReference>
<dbReference type="GO" id="GO:0008270">
    <property type="term" value="F:zinc ion binding"/>
    <property type="evidence" value="ECO:0007669"/>
    <property type="project" value="UniProtKB-KW"/>
</dbReference>
<evidence type="ECO:0000256" key="6">
    <source>
        <dbReference type="ARBA" id="ARBA00023015"/>
    </source>
</evidence>
<evidence type="ECO:0000313" key="16">
    <source>
        <dbReference type="Proteomes" id="UP000007110"/>
    </source>
</evidence>
<evidence type="ECO:0000256" key="12">
    <source>
        <dbReference type="SAM" id="MobiDB-lite"/>
    </source>
</evidence>
<dbReference type="FunFam" id="3.30.50.10:FF:000003">
    <property type="entry name" value="Nuclear orphan receptor ROR-beta"/>
    <property type="match status" value="1"/>
</dbReference>
<protein>
    <submittedName>
        <fullName evidence="15">Uncharacterized protein</fullName>
    </submittedName>
</protein>
<organism evidence="15 16">
    <name type="scientific">Strongylocentrotus purpuratus</name>
    <name type="common">Purple sea urchin</name>
    <dbReference type="NCBI Taxonomy" id="7668"/>
    <lineage>
        <taxon>Eukaryota</taxon>
        <taxon>Metazoa</taxon>
        <taxon>Echinodermata</taxon>
        <taxon>Eleutherozoa</taxon>
        <taxon>Echinozoa</taxon>
        <taxon>Echinoidea</taxon>
        <taxon>Euechinoidea</taxon>
        <taxon>Echinacea</taxon>
        <taxon>Camarodonta</taxon>
        <taxon>Echinidea</taxon>
        <taxon>Strongylocentrotidae</taxon>
        <taxon>Strongylocentrotus</taxon>
    </lineage>
</organism>
<evidence type="ECO:0000259" key="14">
    <source>
        <dbReference type="PROSITE" id="PS51843"/>
    </source>
</evidence>
<keyword evidence="16" id="KW-1185">Reference proteome</keyword>
<dbReference type="AlphaFoldDB" id="A0A7M7GN36"/>
<evidence type="ECO:0000313" key="15">
    <source>
        <dbReference type="EnsemblMetazoa" id="XP_003731188"/>
    </source>
</evidence>
<dbReference type="PANTHER" id="PTHR24082:SF473">
    <property type="entry name" value="ECDYSONE-INDUCED PROTEIN 75B, ISOFORM B"/>
    <property type="match status" value="1"/>
</dbReference>
<dbReference type="PANTHER" id="PTHR24082">
    <property type="entry name" value="NUCLEAR HORMONE RECEPTOR"/>
    <property type="match status" value="1"/>
</dbReference>
<keyword evidence="3 11" id="KW-0479">Metal-binding</keyword>
<dbReference type="PRINTS" id="PR00398">
    <property type="entry name" value="STRDHORMONER"/>
</dbReference>
<evidence type="ECO:0000256" key="3">
    <source>
        <dbReference type="ARBA" id="ARBA00022723"/>
    </source>
</evidence>
<sequence length="543" mass="61623">MRPILLDGLVAMETEQHAGVASSMSNMEQLNLVIPEDLPSPLYSLEDIPDVDLTFPDESCIDSFTDPSNSLGESMRVGGGGCTADGVCLPCKVCGDKSSGFHYGVMACEGCKGFFRRSIQKKMEYKCHFSGNCPIERVNRNRCQHCRFRKCLAVGMSKESVRIGRYSKRVKQSNLDEIRKLATRPETAEEREARERHEMEIYTMSQTILQAKEATCLYDNKMIQTLLDRRSELLERLESSGTPVVPESFISDLTEDQKKNSKLFAWKVFLEAISPCIRRIVEFAKCLPGFMKIPQCDQMQLLKQSYFEVWMIQISPLISTTDRSLILSNNTLIDAHLMDDMEQENLWRHILEFTSALNKLNLNEMEMSLFIASTIINPDRAGLRMKTELDPQSELIMECLRRELSRKDPRDTRRFFHLVTKMQLLRSTSMLQAESLLGFRLEHDSIPVPPLLVELNDSIGDPPKPDVHDLCSGIFNDSNGNVNKRCQDIWEKLPLPKLIKGGGLFHPPKSVCGVRTNIMPSTPKEEQGERSSCAASNGFNQDY</sequence>
<keyword evidence="4 11" id="KW-0863">Zinc-finger</keyword>
<evidence type="ECO:0000256" key="11">
    <source>
        <dbReference type="RuleBase" id="RU004334"/>
    </source>
</evidence>
<dbReference type="SMART" id="SM00399">
    <property type="entry name" value="ZnF_C4"/>
    <property type="match status" value="1"/>
</dbReference>
<keyword evidence="5 11" id="KW-0862">Zinc</keyword>
<dbReference type="RefSeq" id="XP_003731188.2">
    <property type="nucleotide sequence ID" value="XM_003731140.3"/>
</dbReference>
<dbReference type="OrthoDB" id="6081310at2759"/>
<feature type="domain" description="NR LBD" evidence="14">
    <location>
        <begin position="229"/>
        <end position="458"/>
    </location>
</feature>
<proteinExistence type="inferred from homology"/>
<dbReference type="GO" id="GO:0005634">
    <property type="term" value="C:nucleus"/>
    <property type="evidence" value="ECO:0000318"/>
    <property type="project" value="GO_Central"/>
</dbReference>
<dbReference type="SUPFAM" id="SSF48508">
    <property type="entry name" value="Nuclear receptor ligand-binding domain"/>
    <property type="match status" value="1"/>
</dbReference>
<keyword evidence="7 11" id="KW-0238">DNA-binding</keyword>
<dbReference type="GO" id="GO:0030522">
    <property type="term" value="P:intracellular receptor signaling pathway"/>
    <property type="evidence" value="ECO:0000318"/>
    <property type="project" value="GO_Central"/>
</dbReference>
<dbReference type="GO" id="GO:0000978">
    <property type="term" value="F:RNA polymerase II cis-regulatory region sequence-specific DNA binding"/>
    <property type="evidence" value="ECO:0000318"/>
    <property type="project" value="GO_Central"/>
</dbReference>
<dbReference type="InterPro" id="IPR050234">
    <property type="entry name" value="Nuclear_hormone_rcpt_NR1"/>
</dbReference>
<dbReference type="OMA" id="WMIQISP"/>
<dbReference type="GO" id="GO:0004879">
    <property type="term" value="F:nuclear receptor activity"/>
    <property type="evidence" value="ECO:0000318"/>
    <property type="project" value="GO_Central"/>
</dbReference>
<reference evidence="16" key="1">
    <citation type="submission" date="2015-02" db="EMBL/GenBank/DDBJ databases">
        <title>Genome sequencing for Strongylocentrotus purpuratus.</title>
        <authorList>
            <person name="Murali S."/>
            <person name="Liu Y."/>
            <person name="Vee V."/>
            <person name="English A."/>
            <person name="Wang M."/>
            <person name="Skinner E."/>
            <person name="Han Y."/>
            <person name="Muzny D.M."/>
            <person name="Worley K.C."/>
            <person name="Gibbs R.A."/>
        </authorList>
    </citation>
    <scope>NUCLEOTIDE SEQUENCE</scope>
</reference>
<dbReference type="Pfam" id="PF00105">
    <property type="entry name" value="zf-C4"/>
    <property type="match status" value="1"/>
</dbReference>
<evidence type="ECO:0000259" key="13">
    <source>
        <dbReference type="PROSITE" id="PS51030"/>
    </source>
</evidence>
<comment type="similarity">
    <text evidence="2">Belongs to the nuclear hormone receptor family. NR1 subfamily.</text>
</comment>
<dbReference type="EnsemblMetazoa" id="XM_003731140">
    <property type="protein sequence ID" value="XP_003731188"/>
    <property type="gene ID" value="LOC100887874"/>
</dbReference>
<evidence type="ECO:0000256" key="2">
    <source>
        <dbReference type="ARBA" id="ARBA00008092"/>
    </source>
</evidence>
<dbReference type="PRINTS" id="PR00047">
    <property type="entry name" value="STROIDFINGER"/>
</dbReference>
<keyword evidence="6 11" id="KW-0805">Transcription regulation</keyword>
<dbReference type="GO" id="GO:0009755">
    <property type="term" value="P:hormone-mediated signaling pathway"/>
    <property type="evidence" value="ECO:0000318"/>
    <property type="project" value="GO_Central"/>
</dbReference>
<evidence type="ECO:0000256" key="5">
    <source>
        <dbReference type="ARBA" id="ARBA00022833"/>
    </source>
</evidence>
<dbReference type="GO" id="GO:0000122">
    <property type="term" value="P:negative regulation of transcription by RNA polymerase II"/>
    <property type="evidence" value="ECO:0000318"/>
    <property type="project" value="GO_Central"/>
</dbReference>
<dbReference type="InterPro" id="IPR001723">
    <property type="entry name" value="Nuclear_hrmn_rcpt"/>
</dbReference>
<dbReference type="GO" id="GO:0030154">
    <property type="term" value="P:cell differentiation"/>
    <property type="evidence" value="ECO:0000318"/>
    <property type="project" value="GO_Central"/>
</dbReference>
<dbReference type="GeneID" id="100887874"/>
<evidence type="ECO:0000256" key="4">
    <source>
        <dbReference type="ARBA" id="ARBA00022771"/>
    </source>
</evidence>
<dbReference type="Gene3D" id="1.10.565.10">
    <property type="entry name" value="Retinoid X Receptor"/>
    <property type="match status" value="1"/>
</dbReference>
<name>A0A7M7GN36_STRPU</name>
<dbReference type="SUPFAM" id="SSF57716">
    <property type="entry name" value="Glucocorticoid receptor-like (DNA-binding domain)"/>
    <property type="match status" value="1"/>
</dbReference>
<dbReference type="SMART" id="SM00430">
    <property type="entry name" value="HOLI"/>
    <property type="match status" value="1"/>
</dbReference>
<keyword evidence="8 11" id="KW-0804">Transcription</keyword>
<feature type="region of interest" description="Disordered" evidence="12">
    <location>
        <begin position="519"/>
        <end position="543"/>
    </location>
</feature>
<dbReference type="KEGG" id="spu:100887874"/>
<feature type="compositionally biased region" description="Polar residues" evidence="12">
    <location>
        <begin position="533"/>
        <end position="543"/>
    </location>
</feature>
<dbReference type="Gene3D" id="3.30.50.10">
    <property type="entry name" value="Erythroid Transcription Factor GATA-1, subunit A"/>
    <property type="match status" value="1"/>
</dbReference>
<dbReference type="InterPro" id="IPR000536">
    <property type="entry name" value="Nucl_hrmn_rcpt_lig-bd"/>
</dbReference>
<dbReference type="Pfam" id="PF00104">
    <property type="entry name" value="Hormone_recep"/>
    <property type="match status" value="1"/>
</dbReference>
<dbReference type="InParanoid" id="A0A7M7GN36"/>
<dbReference type="CDD" id="cd06916">
    <property type="entry name" value="NR_DBD_like"/>
    <property type="match status" value="1"/>
</dbReference>
<keyword evidence="9 11" id="KW-0675">Receptor</keyword>